<dbReference type="SUPFAM" id="SSF158544">
    <property type="entry name" value="GspK insert domain-like"/>
    <property type="match status" value="1"/>
</dbReference>
<keyword evidence="6 11" id="KW-0812">Transmembrane</keyword>
<dbReference type="RefSeq" id="WP_306737523.1">
    <property type="nucleotide sequence ID" value="NZ_JANHAX010000008.1"/>
</dbReference>
<reference evidence="14" key="2">
    <citation type="submission" date="2023-02" db="EMBL/GenBank/DDBJ databases">
        <title>'Rhodoalgimonas zhirmunskyi' gen. nov., isolated from a red alga.</title>
        <authorList>
            <person name="Nedashkovskaya O.I."/>
            <person name="Otstavnykh N.Y."/>
            <person name="Bystritskaya E.P."/>
            <person name="Balabanova L.A."/>
            <person name="Isaeva M.P."/>
        </authorList>
    </citation>
    <scope>NUCLEOTIDE SEQUENCE</scope>
    <source>
        <strain evidence="14">KCTC 52189</strain>
    </source>
</reference>
<feature type="domain" description="T2SS protein K second SAM-like" evidence="12">
    <location>
        <begin position="199"/>
        <end position="243"/>
    </location>
</feature>
<evidence type="ECO:0000256" key="6">
    <source>
        <dbReference type="ARBA" id="ARBA00022692"/>
    </source>
</evidence>
<evidence type="ECO:0000259" key="12">
    <source>
        <dbReference type="Pfam" id="PF03934"/>
    </source>
</evidence>
<dbReference type="PIRSF" id="PIRSF002786">
    <property type="entry name" value="XcpX"/>
    <property type="match status" value="1"/>
</dbReference>
<evidence type="ECO:0000256" key="1">
    <source>
        <dbReference type="ARBA" id="ARBA00004533"/>
    </source>
</evidence>
<feature type="transmembrane region" description="Helical" evidence="11">
    <location>
        <begin position="6"/>
        <end position="27"/>
    </location>
</feature>
<dbReference type="Proteomes" id="UP001226762">
    <property type="component" value="Unassembled WGS sequence"/>
</dbReference>
<feature type="domain" description="T2SS protein K first SAM-like" evidence="13">
    <location>
        <begin position="101"/>
        <end position="194"/>
    </location>
</feature>
<evidence type="ECO:0000256" key="3">
    <source>
        <dbReference type="ARBA" id="ARBA00022448"/>
    </source>
</evidence>
<dbReference type="EMBL" id="JANHAX010000008">
    <property type="protein sequence ID" value="MDQ2092212.1"/>
    <property type="molecule type" value="Genomic_DNA"/>
</dbReference>
<keyword evidence="9 10" id="KW-0472">Membrane</keyword>
<keyword evidence="5 10" id="KW-0997">Cell inner membrane</keyword>
<comment type="caution">
    <text evidence="14">The sequence shown here is derived from an EMBL/GenBank/DDBJ whole genome shotgun (WGS) entry which is preliminary data.</text>
</comment>
<evidence type="ECO:0000256" key="2">
    <source>
        <dbReference type="ARBA" id="ARBA00007246"/>
    </source>
</evidence>
<evidence type="ECO:0000256" key="8">
    <source>
        <dbReference type="ARBA" id="ARBA00022989"/>
    </source>
</evidence>
<protein>
    <recommendedName>
        <fullName evidence="10">Type II secretion system protein K</fullName>
    </recommendedName>
</protein>
<evidence type="ECO:0000256" key="7">
    <source>
        <dbReference type="ARBA" id="ARBA00022927"/>
    </source>
</evidence>
<dbReference type="InterPro" id="IPR045584">
    <property type="entry name" value="Pilin-like"/>
</dbReference>
<dbReference type="SUPFAM" id="SSF54523">
    <property type="entry name" value="Pili subunits"/>
    <property type="match status" value="1"/>
</dbReference>
<name>A0AAE4B6K3_9RHOB</name>
<evidence type="ECO:0000256" key="5">
    <source>
        <dbReference type="ARBA" id="ARBA00022519"/>
    </source>
</evidence>
<dbReference type="InterPro" id="IPR005628">
    <property type="entry name" value="GspK"/>
</dbReference>
<evidence type="ECO:0000313" key="14">
    <source>
        <dbReference type="EMBL" id="MDQ2092212.1"/>
    </source>
</evidence>
<dbReference type="Gene3D" id="3.30.1300.30">
    <property type="entry name" value="GSPII I/J protein-like"/>
    <property type="match status" value="1"/>
</dbReference>
<keyword evidence="4 10" id="KW-1003">Cell membrane</keyword>
<dbReference type="InterPro" id="IPR038072">
    <property type="entry name" value="GspK_central_sf"/>
</dbReference>
<evidence type="ECO:0000256" key="10">
    <source>
        <dbReference type="PIRNR" id="PIRNR002786"/>
    </source>
</evidence>
<reference evidence="14" key="1">
    <citation type="submission" date="2022-07" db="EMBL/GenBank/DDBJ databases">
        <authorList>
            <person name="Otstavnykh N."/>
            <person name="Isaeva M."/>
            <person name="Bystritskaya E."/>
        </authorList>
    </citation>
    <scope>NUCLEOTIDE SEQUENCE</scope>
    <source>
        <strain evidence="14">KCTC 52189</strain>
    </source>
</reference>
<dbReference type="Pfam" id="PF21687">
    <property type="entry name" value="T2SSK_1st"/>
    <property type="match status" value="1"/>
</dbReference>
<comment type="similarity">
    <text evidence="2 10">Belongs to the GSP K family.</text>
</comment>
<dbReference type="InterPro" id="IPR049031">
    <property type="entry name" value="T2SSK_SAM-like_1st"/>
</dbReference>
<evidence type="ECO:0000256" key="11">
    <source>
        <dbReference type="SAM" id="Phobius"/>
    </source>
</evidence>
<comment type="subcellular location">
    <subcellularLocation>
        <location evidence="1 10">Cell inner membrane</location>
    </subcellularLocation>
</comment>
<proteinExistence type="inferred from homology"/>
<keyword evidence="15" id="KW-1185">Reference proteome</keyword>
<keyword evidence="8 11" id="KW-1133">Transmembrane helix</keyword>
<keyword evidence="7" id="KW-0653">Protein transport</keyword>
<evidence type="ECO:0000259" key="13">
    <source>
        <dbReference type="Pfam" id="PF21687"/>
    </source>
</evidence>
<dbReference type="GO" id="GO:0009306">
    <property type="term" value="P:protein secretion"/>
    <property type="evidence" value="ECO:0007669"/>
    <property type="project" value="InterPro"/>
</dbReference>
<dbReference type="AlphaFoldDB" id="A0AAE4B6K3"/>
<evidence type="ECO:0000313" key="15">
    <source>
        <dbReference type="Proteomes" id="UP001226762"/>
    </source>
</evidence>
<organism evidence="14 15">
    <name type="scientific">Marimonas arenosa</name>
    <dbReference type="NCBI Taxonomy" id="1795305"/>
    <lineage>
        <taxon>Bacteria</taxon>
        <taxon>Pseudomonadati</taxon>
        <taxon>Pseudomonadota</taxon>
        <taxon>Alphaproteobacteria</taxon>
        <taxon>Rhodobacterales</taxon>
        <taxon>Paracoccaceae</taxon>
        <taxon>Marimonas</taxon>
    </lineage>
</organism>
<dbReference type="GO" id="GO:0005886">
    <property type="term" value="C:plasma membrane"/>
    <property type="evidence" value="ECO:0007669"/>
    <property type="project" value="UniProtKB-SubCell"/>
</dbReference>
<gene>
    <name evidence="14" type="primary">gspK</name>
    <name evidence="14" type="ORF">NO357_20095</name>
</gene>
<dbReference type="Pfam" id="PF03934">
    <property type="entry name" value="T2SSK"/>
    <property type="match status" value="1"/>
</dbReference>
<keyword evidence="3 10" id="KW-0813">Transport</keyword>
<dbReference type="Gene3D" id="1.10.40.60">
    <property type="entry name" value="EpsJ-like"/>
    <property type="match status" value="2"/>
</dbReference>
<dbReference type="NCBIfam" id="NF037980">
    <property type="entry name" value="T2SS_GspK"/>
    <property type="match status" value="1"/>
</dbReference>
<dbReference type="PANTHER" id="PTHR38831">
    <property type="entry name" value="TYPE II SECRETION SYSTEM PROTEIN K"/>
    <property type="match status" value="1"/>
</dbReference>
<dbReference type="PANTHER" id="PTHR38831:SF1">
    <property type="entry name" value="TYPE II SECRETION SYSTEM PROTEIN K-RELATED"/>
    <property type="match status" value="1"/>
</dbReference>
<accession>A0AAE4B6K3</accession>
<evidence type="ECO:0000256" key="4">
    <source>
        <dbReference type="ARBA" id="ARBA00022475"/>
    </source>
</evidence>
<sequence length="305" mass="33065">MKGARGFVLVNALVLVAALAAVAVFMLGRAETARFRAGAALEAAQLKLNLDAFEALAREVLEQDAGTGLPADHPGEAWARAVPPVALERGQVTGRIADLQGRFNLNRLANPEDVFARESFDRLALRLGMSRQRVDDIVEFLSPGGPRIANDYARAQPPLRPVGGAALMREQLRQIPGLSERDYARLAPHVAMLPGRTTINVNTVSGEVLASLFPNANAAAMEALVQSARRQPFQAVDGFITELLRVMPEEDVAALPEGLLGVGSTWFEVEITAELDGRVAMRRAVIRRLPLPQPALVAYRLDEWN</sequence>
<dbReference type="InterPro" id="IPR049179">
    <property type="entry name" value="T2SSK_SAM-like_2nd"/>
</dbReference>
<evidence type="ECO:0000256" key="9">
    <source>
        <dbReference type="ARBA" id="ARBA00023136"/>
    </source>
</evidence>